<dbReference type="PIRSF" id="PIRSF015578">
    <property type="entry name" value="Myoinos-ppht_syn"/>
    <property type="match status" value="1"/>
</dbReference>
<name>A0A2S8FYU7_9BACT</name>
<dbReference type="RefSeq" id="WP_105351645.1">
    <property type="nucleotide sequence ID" value="NZ_PUIA01000017.1"/>
</dbReference>
<dbReference type="SUPFAM" id="SSF55347">
    <property type="entry name" value="Glyceraldehyde-3-phosphate dehydrogenase-like, C-terminal domain"/>
    <property type="match status" value="1"/>
</dbReference>
<feature type="domain" description="Myo-inositol-1-phosphate synthase GAPDH-like" evidence="2">
    <location>
        <begin position="236"/>
        <end position="340"/>
    </location>
</feature>
<dbReference type="PANTHER" id="PTHR11510">
    <property type="entry name" value="MYO-INOSITOL-1 PHOSPHATE SYNTHASE"/>
    <property type="match status" value="1"/>
</dbReference>
<evidence type="ECO:0000259" key="2">
    <source>
        <dbReference type="Pfam" id="PF01658"/>
    </source>
</evidence>
<dbReference type="Gene3D" id="3.40.50.720">
    <property type="entry name" value="NAD(P)-binding Rossmann-like Domain"/>
    <property type="match status" value="1"/>
</dbReference>
<dbReference type="Pfam" id="PF07994">
    <property type="entry name" value="NAD_binding_5"/>
    <property type="match status" value="1"/>
</dbReference>
<dbReference type="Pfam" id="PF01658">
    <property type="entry name" value="Inos-1-P_synth"/>
    <property type="match status" value="1"/>
</dbReference>
<dbReference type="InterPro" id="IPR013021">
    <property type="entry name" value="Myo-inos-1-P_Synthase_GAPDH"/>
</dbReference>
<gene>
    <name evidence="3" type="ORF">C5Y96_07805</name>
</gene>
<dbReference type="SUPFAM" id="SSF51735">
    <property type="entry name" value="NAD(P)-binding Rossmann-fold domains"/>
    <property type="match status" value="1"/>
</dbReference>
<comment type="similarity">
    <text evidence="1">Belongs to the myo-inositol 1-phosphate synthase family.</text>
</comment>
<dbReference type="Gene3D" id="3.30.360.10">
    <property type="entry name" value="Dihydrodipicolinate Reductase, domain 2"/>
    <property type="match status" value="1"/>
</dbReference>
<dbReference type="GO" id="GO:0006021">
    <property type="term" value="P:inositol biosynthetic process"/>
    <property type="evidence" value="ECO:0007669"/>
    <property type="project" value="InterPro"/>
</dbReference>
<dbReference type="Proteomes" id="UP000240009">
    <property type="component" value="Unassembled WGS sequence"/>
</dbReference>
<protein>
    <submittedName>
        <fullName evidence="3">Myo-inositol-1-phosphate synthase</fullName>
    </submittedName>
</protein>
<dbReference type="EMBL" id="PUIA01000017">
    <property type="protein sequence ID" value="PQO37054.1"/>
    <property type="molecule type" value="Genomic_DNA"/>
</dbReference>
<dbReference type="OrthoDB" id="729130at2"/>
<evidence type="ECO:0000313" key="3">
    <source>
        <dbReference type="EMBL" id="PQO37054.1"/>
    </source>
</evidence>
<evidence type="ECO:0000256" key="1">
    <source>
        <dbReference type="ARBA" id="ARBA00010813"/>
    </source>
</evidence>
<dbReference type="GO" id="GO:0004512">
    <property type="term" value="F:inositol-3-phosphate synthase activity"/>
    <property type="evidence" value="ECO:0007669"/>
    <property type="project" value="InterPro"/>
</dbReference>
<proteinExistence type="inferred from homology"/>
<reference evidence="3 4" key="1">
    <citation type="submission" date="2018-02" db="EMBL/GenBank/DDBJ databases">
        <title>Comparative genomes isolates from brazilian mangrove.</title>
        <authorList>
            <person name="Araujo J.E."/>
            <person name="Taketani R.G."/>
            <person name="Silva M.C.P."/>
            <person name="Loureco M.V."/>
            <person name="Andreote F.D."/>
        </authorList>
    </citation>
    <scope>NUCLEOTIDE SEQUENCE [LARGE SCALE GENOMIC DNA]</scope>
    <source>
        <strain evidence="3 4">HEX-2 MGV</strain>
    </source>
</reference>
<dbReference type="GO" id="GO:0008654">
    <property type="term" value="P:phospholipid biosynthetic process"/>
    <property type="evidence" value="ECO:0007669"/>
    <property type="project" value="InterPro"/>
</dbReference>
<evidence type="ECO:0000313" key="4">
    <source>
        <dbReference type="Proteomes" id="UP000240009"/>
    </source>
</evidence>
<sequence length="400" mass="43986">MAGSRTGIWLIGAKGGVATTTIVGLLALKKGLTETVGLVSELKQFQDLDLAQWNDIVIGGHDIRDVTLLDEAYKMVFESRAIDGRLVEKLKDDLTALDANIHDGTLHNAGKKITEFAHAKLQALKETPREAVDRLKGHITQFAKANKLDNVVVVNISSTEPSVDGAQFPKTWKELEPQLASSDCKLPASSLYGIMALELGYPFINFTPSLGTAIDALDDLAKTNSTCHMGHDGKTGETLLKSTLAPMFANRNFKVMSWVGHNIFGNMDAKVLDDPENKKTKAVSKDRLLSKIFGYTPQTLVTIENIDSMGDWKTAWDHIHFQGFLGTPMVMQFIWQGADSLLAAPLVIDLARFADLARRQGCTGLQTQLSCFFKSPLGTEENDFAKQFQMLEAWTDSLKK</sequence>
<accession>A0A2S8FYU7</accession>
<comment type="caution">
    <text evidence="3">The sequence shown here is derived from an EMBL/GenBank/DDBJ whole genome shotgun (WGS) entry which is preliminary data.</text>
</comment>
<dbReference type="AlphaFoldDB" id="A0A2S8FYU7"/>
<dbReference type="InterPro" id="IPR036291">
    <property type="entry name" value="NAD(P)-bd_dom_sf"/>
</dbReference>
<organism evidence="3 4">
    <name type="scientific">Blastopirellula marina</name>
    <dbReference type="NCBI Taxonomy" id="124"/>
    <lineage>
        <taxon>Bacteria</taxon>
        <taxon>Pseudomonadati</taxon>
        <taxon>Planctomycetota</taxon>
        <taxon>Planctomycetia</taxon>
        <taxon>Pirellulales</taxon>
        <taxon>Pirellulaceae</taxon>
        <taxon>Blastopirellula</taxon>
    </lineage>
</organism>
<dbReference type="InterPro" id="IPR002587">
    <property type="entry name" value="Myo-inos-1-P_Synthase"/>
</dbReference>